<evidence type="ECO:0000256" key="1">
    <source>
        <dbReference type="ARBA" id="ARBA00023015"/>
    </source>
</evidence>
<dbReference type="InterPro" id="IPR036286">
    <property type="entry name" value="LexA/Signal_pep-like_sf"/>
</dbReference>
<dbReference type="InterPro" id="IPR039418">
    <property type="entry name" value="LexA-like"/>
</dbReference>
<dbReference type="RefSeq" id="WP_207977191.1">
    <property type="nucleotide sequence ID" value="NZ_CP068391.1"/>
</dbReference>
<dbReference type="CDD" id="cd06529">
    <property type="entry name" value="S24_LexA-like"/>
    <property type="match status" value="1"/>
</dbReference>
<feature type="domain" description="Peptidase S24/S26A/S26B/S26C" evidence="4">
    <location>
        <begin position="102"/>
        <end position="223"/>
    </location>
</feature>
<accession>A0A7U0N6L3</accession>
<evidence type="ECO:0000259" key="4">
    <source>
        <dbReference type="Pfam" id="PF00717"/>
    </source>
</evidence>
<keyword evidence="1" id="KW-0805">Transcription regulation</keyword>
<evidence type="ECO:0000313" key="6">
    <source>
        <dbReference type="Proteomes" id="UP000596176"/>
    </source>
</evidence>
<dbReference type="Pfam" id="PF00717">
    <property type="entry name" value="Peptidase_S24"/>
    <property type="match status" value="1"/>
</dbReference>
<dbReference type="Gene3D" id="2.10.109.10">
    <property type="entry name" value="Umud Fragment, subunit A"/>
    <property type="match status" value="1"/>
</dbReference>
<protein>
    <submittedName>
        <fullName evidence="5">Helix-turn-helix transcriptional regulator</fullName>
    </submittedName>
</protein>
<reference evidence="5 6" key="1">
    <citation type="submission" date="2021-01" db="EMBL/GenBank/DDBJ databases">
        <title>Chromosome sequence of Serratia proteamaculans strain 94 rif-r, isolated from spoiled beef.</title>
        <authorList>
            <person name="Zaytseva Y.V."/>
            <person name="Iablokov S.N."/>
            <person name="Klyukina A."/>
        </authorList>
    </citation>
    <scope>NUCLEOTIDE SEQUENCE [LARGE SCALE GENOMIC DNA]</scope>
    <source>
        <strain evidence="5 6">94 rif-r</strain>
    </source>
</reference>
<keyword evidence="2" id="KW-0238">DNA-binding</keyword>
<gene>
    <name evidence="5" type="ORF">JKX24_24755</name>
</gene>
<dbReference type="AlphaFoldDB" id="A0A7U0N6L3"/>
<evidence type="ECO:0000256" key="2">
    <source>
        <dbReference type="ARBA" id="ARBA00023125"/>
    </source>
</evidence>
<dbReference type="GO" id="GO:0003677">
    <property type="term" value="F:DNA binding"/>
    <property type="evidence" value="ECO:0007669"/>
    <property type="project" value="UniProtKB-KW"/>
</dbReference>
<evidence type="ECO:0000313" key="5">
    <source>
        <dbReference type="EMBL" id="QQX53323.1"/>
    </source>
</evidence>
<sequence length="235" mass="26481">MKADKKSHVYECRRLKLKELVDKFDTQRAFSEATGIDVTVISRMLYPEGKPNKRNIGEQSARQIETALKLSWGWMDGLSDGEIDGLQGLVNSSYRIEVLDVQASAGPGVINSEVVQTIRSIEYTDDHALRLFGGKQASQIKMITVDGDSMASTIDVGDEIFVDVSKDYFSGDGIYVFSFKNHLHVKRLQMMPDHLLVHSDNSEYTDWVVTEENEHKLKVIGKVLLSQSQVFKRHG</sequence>
<dbReference type="InterPro" id="IPR015927">
    <property type="entry name" value="Peptidase_S24_S26A/B/C"/>
</dbReference>
<dbReference type="Proteomes" id="UP000596176">
    <property type="component" value="Chromosome"/>
</dbReference>
<dbReference type="PANTHER" id="PTHR40661:SF3">
    <property type="entry name" value="FELS-1 PROPHAGE TRANSCRIPTIONAL REGULATOR"/>
    <property type="match status" value="1"/>
</dbReference>
<evidence type="ECO:0000256" key="3">
    <source>
        <dbReference type="ARBA" id="ARBA00023163"/>
    </source>
</evidence>
<name>A0A7U0N6L3_SERPR</name>
<dbReference type="EMBL" id="CP068391">
    <property type="protein sequence ID" value="QQX53323.1"/>
    <property type="molecule type" value="Genomic_DNA"/>
</dbReference>
<dbReference type="SUPFAM" id="SSF51306">
    <property type="entry name" value="LexA/Signal peptidase"/>
    <property type="match status" value="1"/>
</dbReference>
<organism evidence="5 6">
    <name type="scientific">Serratia proteamaculans</name>
    <dbReference type="NCBI Taxonomy" id="28151"/>
    <lineage>
        <taxon>Bacteria</taxon>
        <taxon>Pseudomonadati</taxon>
        <taxon>Pseudomonadota</taxon>
        <taxon>Gammaproteobacteria</taxon>
        <taxon>Enterobacterales</taxon>
        <taxon>Yersiniaceae</taxon>
        <taxon>Serratia</taxon>
    </lineage>
</organism>
<dbReference type="PANTHER" id="PTHR40661">
    <property type="match status" value="1"/>
</dbReference>
<proteinExistence type="predicted"/>
<keyword evidence="3" id="KW-0804">Transcription</keyword>